<proteinExistence type="predicted"/>
<dbReference type="Proteomes" id="UP000259570">
    <property type="component" value="Unassembled WGS sequence"/>
</dbReference>
<gene>
    <name evidence="1" type="ORF">DZD52_20930</name>
</gene>
<comment type="caution">
    <text evidence="1">The sequence shown here is derived from an EMBL/GenBank/DDBJ whole genome shotgun (WGS) entry which is preliminary data.</text>
</comment>
<evidence type="ECO:0000313" key="1">
    <source>
        <dbReference type="EMBL" id="RFF36682.1"/>
    </source>
</evidence>
<reference evidence="1 2" key="1">
    <citation type="submission" date="2018-08" db="EMBL/GenBank/DDBJ databases">
        <title>Genome sequencing of X. nasturtii WHRI 8984.</title>
        <authorList>
            <person name="Studholme D.J."/>
            <person name="Mchugh J."/>
            <person name="Vicente J."/>
        </authorList>
    </citation>
    <scope>NUCLEOTIDE SEQUENCE [LARGE SCALE GENOMIC DNA]</scope>
    <source>
        <strain evidence="1 2">WHRI 8984</strain>
    </source>
</reference>
<dbReference type="EMBL" id="QUZM01000092">
    <property type="protein sequence ID" value="RFF36682.1"/>
    <property type="molecule type" value="Genomic_DNA"/>
</dbReference>
<sequence length="107" mass="12674">MGLLDLQAFSEFPRERDILNFLPNAFGFYEDSFGRRLDKLRLDLWQYSSCTPLCVQRLKLWHGLSAQRGNIGVIQHRRYFYLAEDPFKVRSRGHNFNIATQRACEFV</sequence>
<dbReference type="AlphaFoldDB" id="A0A3E1KDM0"/>
<name>A0A3E1KDM0_9XANT</name>
<accession>A0A3E1KDM0</accession>
<organism evidence="1 2">
    <name type="scientific">Xanthomonas nasturtii</name>
    <dbReference type="NCBI Taxonomy" id="1843581"/>
    <lineage>
        <taxon>Bacteria</taxon>
        <taxon>Pseudomonadati</taxon>
        <taxon>Pseudomonadota</taxon>
        <taxon>Gammaproteobacteria</taxon>
        <taxon>Lysobacterales</taxon>
        <taxon>Lysobacteraceae</taxon>
        <taxon>Xanthomonas</taxon>
    </lineage>
</organism>
<protein>
    <submittedName>
        <fullName evidence="1">Uncharacterized protein</fullName>
    </submittedName>
</protein>
<evidence type="ECO:0000313" key="2">
    <source>
        <dbReference type="Proteomes" id="UP000259570"/>
    </source>
</evidence>